<comment type="caution">
    <text evidence="5">The sequence shown here is derived from an EMBL/GenBank/DDBJ whole genome shotgun (WGS) entry which is preliminary data.</text>
</comment>
<dbReference type="CDD" id="cd02440">
    <property type="entry name" value="AdoMet_MTases"/>
    <property type="match status" value="1"/>
</dbReference>
<keyword evidence="2" id="KW-0808">Transferase</keyword>
<keyword evidence="3" id="KW-0949">S-adenosyl-L-methionine</keyword>
<dbReference type="RefSeq" id="WP_344433811.1">
    <property type="nucleotide sequence ID" value="NZ_BAAASL010000004.1"/>
</dbReference>
<dbReference type="Pfam" id="PF13649">
    <property type="entry name" value="Methyltransf_25"/>
    <property type="match status" value="1"/>
</dbReference>
<evidence type="ECO:0000256" key="3">
    <source>
        <dbReference type="ARBA" id="ARBA00022691"/>
    </source>
</evidence>
<evidence type="ECO:0000256" key="2">
    <source>
        <dbReference type="ARBA" id="ARBA00022679"/>
    </source>
</evidence>
<dbReference type="Gene3D" id="3.40.50.150">
    <property type="entry name" value="Vaccinia Virus protein VP39"/>
    <property type="match status" value="1"/>
</dbReference>
<feature type="domain" description="Methyltransferase" evidence="4">
    <location>
        <begin position="74"/>
        <end position="148"/>
    </location>
</feature>
<dbReference type="SUPFAM" id="SSF53335">
    <property type="entry name" value="S-adenosyl-L-methionine-dependent methyltransferases"/>
    <property type="match status" value="1"/>
</dbReference>
<keyword evidence="6" id="KW-1185">Reference proteome</keyword>
<dbReference type="Proteomes" id="UP001500886">
    <property type="component" value="Unassembled WGS sequence"/>
</dbReference>
<dbReference type="InterPro" id="IPR041698">
    <property type="entry name" value="Methyltransf_25"/>
</dbReference>
<evidence type="ECO:0000259" key="4">
    <source>
        <dbReference type="Pfam" id="PF13649"/>
    </source>
</evidence>
<organism evidence="5 6">
    <name type="scientific">Streptomyces luteosporeus</name>
    <dbReference type="NCBI Taxonomy" id="173856"/>
    <lineage>
        <taxon>Bacteria</taxon>
        <taxon>Bacillati</taxon>
        <taxon>Actinomycetota</taxon>
        <taxon>Actinomycetes</taxon>
        <taxon>Kitasatosporales</taxon>
        <taxon>Streptomycetaceae</taxon>
        <taxon>Streptomyces</taxon>
    </lineage>
</organism>
<dbReference type="InterPro" id="IPR029063">
    <property type="entry name" value="SAM-dependent_MTases_sf"/>
</dbReference>
<proteinExistence type="predicted"/>
<dbReference type="EMBL" id="BAAASL010000004">
    <property type="protein sequence ID" value="GAA2711379.1"/>
    <property type="molecule type" value="Genomic_DNA"/>
</dbReference>
<evidence type="ECO:0000256" key="1">
    <source>
        <dbReference type="ARBA" id="ARBA00022603"/>
    </source>
</evidence>
<reference evidence="6" key="1">
    <citation type="journal article" date="2019" name="Int. J. Syst. Evol. Microbiol.">
        <title>The Global Catalogue of Microorganisms (GCM) 10K type strain sequencing project: providing services to taxonomists for standard genome sequencing and annotation.</title>
        <authorList>
            <consortium name="The Broad Institute Genomics Platform"/>
            <consortium name="The Broad Institute Genome Sequencing Center for Infectious Disease"/>
            <person name="Wu L."/>
            <person name="Ma J."/>
        </authorList>
    </citation>
    <scope>NUCLEOTIDE SEQUENCE [LARGE SCALE GENOMIC DNA]</scope>
    <source>
        <strain evidence="6">JCM 4542</strain>
    </source>
</reference>
<name>A0ABP6G1H3_9ACTN</name>
<evidence type="ECO:0000313" key="6">
    <source>
        <dbReference type="Proteomes" id="UP001500886"/>
    </source>
</evidence>
<gene>
    <name evidence="5" type="ORF">GCM10010315_13110</name>
</gene>
<accession>A0ABP6G1H3</accession>
<keyword evidence="1" id="KW-0489">Methyltransferase</keyword>
<evidence type="ECO:0000313" key="5">
    <source>
        <dbReference type="EMBL" id="GAA2711379.1"/>
    </source>
</evidence>
<protein>
    <recommendedName>
        <fullName evidence="4">Methyltransferase domain-containing protein</fullName>
    </recommendedName>
</protein>
<dbReference type="PANTHER" id="PTHR43464">
    <property type="entry name" value="METHYLTRANSFERASE"/>
    <property type="match status" value="1"/>
</dbReference>
<dbReference type="PANTHER" id="PTHR43464:SF19">
    <property type="entry name" value="UBIQUINONE BIOSYNTHESIS O-METHYLTRANSFERASE, MITOCHONDRIAL"/>
    <property type="match status" value="1"/>
</dbReference>
<sequence length="238" mass="25732">MQSAEQHTEDFADRYRLGRKLVEELGGADGPGPTAFDLLGKQWDVVPGTYAPHPGTGTEWYTTAIPYPSGGRFLEIGCGAGVTAIWAALHGCAEVTATDIVQSAVDSTLLNAARHGVADRVRALRSDLFDELGPDERFDAVFWNCSVFEAPADFEFTRDFEWAIFDRGYSALGRYLSQVHGRLLPGGRALVTFNSFGDADRITGVAAQAGTRLAPLGTADRELAGEQVTYKLFEVLPA</sequence>